<dbReference type="AlphaFoldDB" id="A0A8J9UA49"/>
<evidence type="ECO:0000313" key="4">
    <source>
        <dbReference type="EMBL" id="CAH0716482.1"/>
    </source>
</evidence>
<evidence type="ECO:0000313" key="5">
    <source>
        <dbReference type="Proteomes" id="UP000838878"/>
    </source>
</evidence>
<dbReference type="InterPro" id="IPR050373">
    <property type="entry name" value="Fibrinogen_C-term_domain"/>
</dbReference>
<keyword evidence="1" id="KW-0175">Coiled coil</keyword>
<feature type="non-terminal residue" evidence="4">
    <location>
        <position position="699"/>
    </location>
</feature>
<dbReference type="InterPro" id="IPR002181">
    <property type="entry name" value="Fibrinogen_a/b/g_C_dom"/>
</dbReference>
<dbReference type="InterPro" id="IPR036056">
    <property type="entry name" value="Fibrinogen-like_C"/>
</dbReference>
<gene>
    <name evidence="4" type="ORF">BINO364_LOCUS3244</name>
</gene>
<name>A0A8J9UA49_9NEOP</name>
<dbReference type="GO" id="GO:0005615">
    <property type="term" value="C:extracellular space"/>
    <property type="evidence" value="ECO:0007669"/>
    <property type="project" value="TreeGrafter"/>
</dbReference>
<dbReference type="SMART" id="SM00186">
    <property type="entry name" value="FBG"/>
    <property type="match status" value="1"/>
</dbReference>
<accession>A0A8J9UA49</accession>
<keyword evidence="2" id="KW-0812">Transmembrane</keyword>
<evidence type="ECO:0000256" key="1">
    <source>
        <dbReference type="SAM" id="Coils"/>
    </source>
</evidence>
<keyword evidence="5" id="KW-1185">Reference proteome</keyword>
<proteinExistence type="predicted"/>
<reference evidence="4" key="1">
    <citation type="submission" date="2021-12" db="EMBL/GenBank/DDBJ databases">
        <authorList>
            <person name="Martin H S."/>
        </authorList>
    </citation>
    <scope>NUCLEOTIDE SEQUENCE</scope>
</reference>
<organism evidence="4 5">
    <name type="scientific">Brenthis ino</name>
    <name type="common">lesser marbled fritillary</name>
    <dbReference type="NCBI Taxonomy" id="405034"/>
    <lineage>
        <taxon>Eukaryota</taxon>
        <taxon>Metazoa</taxon>
        <taxon>Ecdysozoa</taxon>
        <taxon>Arthropoda</taxon>
        <taxon>Hexapoda</taxon>
        <taxon>Insecta</taxon>
        <taxon>Pterygota</taxon>
        <taxon>Neoptera</taxon>
        <taxon>Endopterygota</taxon>
        <taxon>Lepidoptera</taxon>
        <taxon>Glossata</taxon>
        <taxon>Ditrysia</taxon>
        <taxon>Papilionoidea</taxon>
        <taxon>Nymphalidae</taxon>
        <taxon>Heliconiinae</taxon>
        <taxon>Argynnini</taxon>
        <taxon>Brenthis</taxon>
    </lineage>
</organism>
<feature type="coiled-coil region" evidence="1">
    <location>
        <begin position="91"/>
        <end position="189"/>
    </location>
</feature>
<sequence>MEQDQCEFRASEQLLNASAPNAPCILYNKSVGRPRAIPVGVSERCARSFPLSSHWRTTYVLGNIVHVSFAMKCGITFCALLLSFWTVYAREIDFKKELKALTEQIESLKTSQASDVSRLNKEIEELKQNSAAGCTNNHERNEKATLEWAKSSMKELRIEMHELNRSVNSSQLLRQLHTMRNQIQRALSETLDLIQLYRTHEARVDKLDSEVGRLKYEAQESRTATAQLRTHFGKLSKEFKTKQLDNLNTDSFNDVLEPRDVRAEDQKLEHPHRLRHNKMVHAQISRLARSQDQLDEYQQNLQTQILDVQRRLDRVEEPNWNLVSARVDFLEIQSNVLRDEIKNVSLKISDFDKVHASMLELREDVESIENKADKTIPEFRKEISKLDVSFAQLNAQSSYLKEDQENLRQSVKAIAVSVSNTIDRAEMDRLVIKRINESIADLETRSKQHYYRLNDHILKSEANRSELVTNGNIGIPLPQLIGEVKELQPIEHEYEDLVSQLPRDCSTVTGPAGTYLIHSGRSPVETWCDSGSTLVQRRYNGSIEFNRKYEEYARGFGNPASEYWLGLETIHRLTSDNCSSMKIEMTDIYGSAWNAEYEHFSVGSADTGYILDVSGYKGNASDAFEYQNHMEFSAIDRDRDISNTHCARNYEGGWWFSHCQHVNINGKYTLGLTWFDSARNEWIAVATSEMRLFRRPGCS</sequence>
<keyword evidence="2" id="KW-1133">Transmembrane helix</keyword>
<feature type="domain" description="Fibrinogen C-terminal" evidence="3">
    <location>
        <begin position="500"/>
        <end position="695"/>
    </location>
</feature>
<feature type="coiled-coil region" evidence="1">
    <location>
        <begin position="280"/>
        <end position="307"/>
    </location>
</feature>
<dbReference type="Proteomes" id="UP000838878">
    <property type="component" value="Chromosome 11"/>
</dbReference>
<keyword evidence="2" id="KW-0472">Membrane</keyword>
<dbReference type="PANTHER" id="PTHR19143">
    <property type="entry name" value="FIBRINOGEN/TENASCIN/ANGIOPOEITIN"/>
    <property type="match status" value="1"/>
</dbReference>
<dbReference type="EMBL" id="OV170231">
    <property type="protein sequence ID" value="CAH0716482.1"/>
    <property type="molecule type" value="Genomic_DNA"/>
</dbReference>
<dbReference type="CDD" id="cd00087">
    <property type="entry name" value="FReD"/>
    <property type="match status" value="1"/>
</dbReference>
<dbReference type="SUPFAM" id="SSF56496">
    <property type="entry name" value="Fibrinogen C-terminal domain-like"/>
    <property type="match status" value="1"/>
</dbReference>
<dbReference type="InterPro" id="IPR014716">
    <property type="entry name" value="Fibrinogen_a/b/g_C_1"/>
</dbReference>
<dbReference type="Gene3D" id="3.90.215.10">
    <property type="entry name" value="Gamma Fibrinogen, chain A, domain 1"/>
    <property type="match status" value="1"/>
</dbReference>
<protein>
    <recommendedName>
        <fullName evidence="3">Fibrinogen C-terminal domain-containing protein</fullName>
    </recommendedName>
</protein>
<dbReference type="PANTHER" id="PTHR19143:SF444">
    <property type="entry name" value="PROTEIN SCABROUS"/>
    <property type="match status" value="1"/>
</dbReference>
<dbReference type="Pfam" id="PF00147">
    <property type="entry name" value="Fibrinogen_C"/>
    <property type="match status" value="1"/>
</dbReference>
<evidence type="ECO:0000256" key="2">
    <source>
        <dbReference type="SAM" id="Phobius"/>
    </source>
</evidence>
<evidence type="ECO:0000259" key="3">
    <source>
        <dbReference type="SMART" id="SM00186"/>
    </source>
</evidence>
<dbReference type="OrthoDB" id="9990035at2759"/>
<feature type="transmembrane region" description="Helical" evidence="2">
    <location>
        <begin position="69"/>
        <end position="89"/>
    </location>
</feature>